<accession>A0ABU4PKM8</accession>
<evidence type="ECO:0000313" key="3">
    <source>
        <dbReference type="Proteomes" id="UP001279660"/>
    </source>
</evidence>
<dbReference type="GO" id="GO:0016491">
    <property type="term" value="F:oxidoreductase activity"/>
    <property type="evidence" value="ECO:0007669"/>
    <property type="project" value="UniProtKB-KW"/>
</dbReference>
<dbReference type="PANTHER" id="PTHR43812">
    <property type="entry name" value="BLR2425 PROTEIN"/>
    <property type="match status" value="1"/>
</dbReference>
<evidence type="ECO:0000259" key="1">
    <source>
        <dbReference type="SMART" id="SM00903"/>
    </source>
</evidence>
<dbReference type="InterPro" id="IPR002563">
    <property type="entry name" value="Flavin_Rdtase-like_dom"/>
</dbReference>
<proteinExistence type="predicted"/>
<keyword evidence="2" id="KW-0560">Oxidoreductase</keyword>
<organism evidence="2 3">
    <name type="scientific">Sphingomonas echinoides</name>
    <dbReference type="NCBI Taxonomy" id="59803"/>
    <lineage>
        <taxon>Bacteria</taxon>
        <taxon>Pseudomonadati</taxon>
        <taxon>Pseudomonadota</taxon>
        <taxon>Alphaproteobacteria</taxon>
        <taxon>Sphingomonadales</taxon>
        <taxon>Sphingomonadaceae</taxon>
        <taxon>Sphingomonas</taxon>
    </lineage>
</organism>
<evidence type="ECO:0000313" key="2">
    <source>
        <dbReference type="EMBL" id="MDX5983309.1"/>
    </source>
</evidence>
<dbReference type="Gene3D" id="2.30.110.10">
    <property type="entry name" value="Electron Transport, Fmn-binding Protein, Chain A"/>
    <property type="match status" value="1"/>
</dbReference>
<gene>
    <name evidence="2" type="ORF">SIL82_03490</name>
</gene>
<comment type="caution">
    <text evidence="2">The sequence shown here is derived from an EMBL/GenBank/DDBJ whole genome shotgun (WGS) entry which is preliminary data.</text>
</comment>
<dbReference type="RefSeq" id="WP_010405326.1">
    <property type="nucleotide sequence ID" value="NZ_JAWXXV010000001.1"/>
</dbReference>
<dbReference type="EMBL" id="JAWXXV010000001">
    <property type="protein sequence ID" value="MDX5983309.1"/>
    <property type="molecule type" value="Genomic_DNA"/>
</dbReference>
<dbReference type="PANTHER" id="PTHR43812:SF2">
    <property type="entry name" value="FLAVIN REDUCTASE LIKE DOMAIN-CONTAINING PROTEIN"/>
    <property type="match status" value="1"/>
</dbReference>
<name>A0ABU4PKM8_9SPHN</name>
<reference evidence="2 3" key="1">
    <citation type="submission" date="2023-11" db="EMBL/GenBank/DDBJ databases">
        <title>MicrobeMod: A computational toolkit for identifying prokaryotic methylation and restriction-modification with nanopore sequencing.</title>
        <authorList>
            <person name="Crits-Christoph A."/>
            <person name="Kang S.C."/>
            <person name="Lee H."/>
            <person name="Ostrov N."/>
        </authorList>
    </citation>
    <scope>NUCLEOTIDE SEQUENCE [LARGE SCALE GENOMIC DNA]</scope>
    <source>
        <strain evidence="2 3">ATCC 14820</strain>
    </source>
</reference>
<dbReference type="SUPFAM" id="SSF50475">
    <property type="entry name" value="FMN-binding split barrel"/>
    <property type="match status" value="1"/>
</dbReference>
<keyword evidence="3" id="KW-1185">Reference proteome</keyword>
<dbReference type="Pfam" id="PF01613">
    <property type="entry name" value="Flavin_Reduct"/>
    <property type="match status" value="1"/>
</dbReference>
<dbReference type="Proteomes" id="UP001279660">
    <property type="component" value="Unassembled WGS sequence"/>
</dbReference>
<protein>
    <submittedName>
        <fullName evidence="2">Flavin reductase family protein</fullName>
        <ecNumber evidence="2">1.5.1.-</ecNumber>
    </submittedName>
</protein>
<feature type="domain" description="Flavin reductase like" evidence="1">
    <location>
        <begin position="26"/>
        <end position="179"/>
    </location>
</feature>
<dbReference type="EC" id="1.5.1.-" evidence="2"/>
<sequence length="209" mass="22266">MTEHHFYEPRNGHKTIPGLAHDPLNAIVAPRPIGWISTLSAAGVRNLAPYSFFSLYNYRPPIIGFSSIGWKDSVANATATGEFVWNLATRALAAAMNASAATVAADVDEFDLAGLEAAPSRMVAPPRVAVSPVSFECRLTQTLRLEGADGAALDTWLVLGEVVGIHIAPGLIEDGAYRTAAAHPILRGGGPADYFEIAEAARFAMRRPE</sequence>
<dbReference type="InterPro" id="IPR012349">
    <property type="entry name" value="Split_barrel_FMN-bd"/>
</dbReference>
<dbReference type="SMART" id="SM00903">
    <property type="entry name" value="Flavin_Reduct"/>
    <property type="match status" value="1"/>
</dbReference>